<protein>
    <submittedName>
        <fullName evidence="1">Uncharacterized protein</fullName>
    </submittedName>
</protein>
<sequence length="73" mass="8076">MKASQLVAKLNKLIDTHGDLTLILQADAEGNSYDTIRGADLTYVSEDLQTTVDSEHEAEEYGEDFSAVFVVWP</sequence>
<dbReference type="GeneID" id="26799113"/>
<keyword evidence="2" id="KW-1185">Reference proteome</keyword>
<dbReference type="Proteomes" id="UP000204441">
    <property type="component" value="Genome"/>
</dbReference>
<dbReference type="KEGG" id="vg:26799113"/>
<gene>
    <name evidence="1" type="ORF">VCM_00146</name>
</gene>
<reference evidence="2" key="1">
    <citation type="submission" date="2015-10" db="EMBL/GenBank/DDBJ databases">
        <authorList>
            <person name="Millard A."/>
        </authorList>
    </citation>
    <scope>NUCLEOTIDE SEQUENCE [LARGE SCALE GENOMIC DNA]</scope>
</reference>
<dbReference type="RefSeq" id="YP_009222727.1">
    <property type="nucleotide sequence ID" value="NC_029065.1"/>
</dbReference>
<evidence type="ECO:0000313" key="1">
    <source>
        <dbReference type="EMBL" id="CUR44348.1"/>
    </source>
</evidence>
<accession>A0A0S4KZ97</accession>
<dbReference type="OrthoDB" id="40393at10239"/>
<dbReference type="EMBL" id="LN887844">
    <property type="protein sequence ID" value="CUR44348.1"/>
    <property type="molecule type" value="Genomic_DNA"/>
</dbReference>
<proteinExistence type="predicted"/>
<organism evidence="1 2">
    <name type="scientific">Pseudomonas phage VCM</name>
    <dbReference type="NCBI Taxonomy" id="1729937"/>
    <lineage>
        <taxon>Viruses</taxon>
        <taxon>Duplodnaviria</taxon>
        <taxon>Heunggongvirae</taxon>
        <taxon>Uroviricota</taxon>
        <taxon>Caudoviricetes</taxon>
        <taxon>Vandenendeviridae</taxon>
        <taxon>Gorskivirinae</taxon>
        <taxon>Kremarvirus</taxon>
        <taxon>Kremarvirus VCM</taxon>
        <taxon>Otagovirus VCM</taxon>
    </lineage>
</organism>
<evidence type="ECO:0000313" key="2">
    <source>
        <dbReference type="Proteomes" id="UP000204441"/>
    </source>
</evidence>
<name>A0A0S4KZ97_9CAUD</name>